<dbReference type="Gene3D" id="3.40.50.1820">
    <property type="entry name" value="alpha/beta hydrolase"/>
    <property type="match status" value="1"/>
</dbReference>
<dbReference type="OrthoDB" id="9800435at2"/>
<accession>A0A512L3Q4</accession>
<dbReference type="Pfam" id="PF02129">
    <property type="entry name" value="Peptidase_S15"/>
    <property type="match status" value="1"/>
</dbReference>
<keyword evidence="3" id="KW-1185">Reference proteome</keyword>
<comment type="caution">
    <text evidence="2">The sequence shown here is derived from an EMBL/GenBank/DDBJ whole genome shotgun (WGS) entry which is preliminary data.</text>
</comment>
<protein>
    <recommendedName>
        <fullName evidence="1">Xaa-Pro dipeptidyl-peptidase-like domain-containing protein</fullName>
    </recommendedName>
</protein>
<feature type="domain" description="Xaa-Pro dipeptidyl-peptidase-like" evidence="1">
    <location>
        <begin position="31"/>
        <end position="122"/>
    </location>
</feature>
<proteinExistence type="predicted"/>
<dbReference type="PANTHER" id="PTHR42103:SF2">
    <property type="entry name" value="AB HYDROLASE-1 DOMAIN-CONTAINING PROTEIN"/>
    <property type="match status" value="1"/>
</dbReference>
<dbReference type="AlphaFoldDB" id="A0A512L3Q4"/>
<dbReference type="RefSeq" id="WP_147069950.1">
    <property type="nucleotide sequence ID" value="NZ_AP021884.1"/>
</dbReference>
<name>A0A512L3Q4_9PROT</name>
<dbReference type="EMBL" id="BKAD01000002">
    <property type="protein sequence ID" value="GEP29100.1"/>
    <property type="molecule type" value="Genomic_DNA"/>
</dbReference>
<dbReference type="InterPro" id="IPR029058">
    <property type="entry name" value="AB_hydrolase_fold"/>
</dbReference>
<reference evidence="2 3" key="1">
    <citation type="submission" date="2019-07" db="EMBL/GenBank/DDBJ databases">
        <title>Whole genome shotgun sequence of Thiobacillus plumbophilus NBRC 107929.</title>
        <authorList>
            <person name="Hosoyama A."/>
            <person name="Uohara A."/>
            <person name="Ohji S."/>
            <person name="Ichikawa N."/>
        </authorList>
    </citation>
    <scope>NUCLEOTIDE SEQUENCE [LARGE SCALE GENOMIC DNA]</scope>
    <source>
        <strain evidence="2 3">NBRC 107929</strain>
    </source>
</reference>
<evidence type="ECO:0000259" key="1">
    <source>
        <dbReference type="Pfam" id="PF02129"/>
    </source>
</evidence>
<dbReference type="Proteomes" id="UP000321337">
    <property type="component" value="Unassembled WGS sequence"/>
</dbReference>
<evidence type="ECO:0000313" key="3">
    <source>
        <dbReference type="Proteomes" id="UP000321337"/>
    </source>
</evidence>
<organism evidence="2 3">
    <name type="scientific">Sulfuriferula plumbiphila</name>
    <dbReference type="NCBI Taxonomy" id="171865"/>
    <lineage>
        <taxon>Bacteria</taxon>
        <taxon>Pseudomonadati</taxon>
        <taxon>Pseudomonadota</taxon>
        <taxon>Betaproteobacteria</taxon>
        <taxon>Nitrosomonadales</taxon>
        <taxon>Sulfuricellaceae</taxon>
        <taxon>Sulfuriferula</taxon>
    </lineage>
</organism>
<sequence length="201" mass="21499">MKRSRLRIKTAIGNVETVVNDPGSQRRGLAFIAHPHPLHGGTLDNKVVQTLAQTCHDQGYVAVRPNFRGVGGSDGVYDGGIGETEDMLAVIEFVRGHYDLALPVLLAGFSFGAYVQHRVAQRIAVRKLILIGPAVNLYEFSCVPPATTIIHGETDELVPLAAAQAWAQACGTHIEIICGTGHFFHGKLAELKSAALAACHS</sequence>
<gene>
    <name evidence="2" type="ORF">TPL01_02380</name>
</gene>
<dbReference type="SUPFAM" id="SSF53474">
    <property type="entry name" value="alpha/beta-Hydrolases"/>
    <property type="match status" value="1"/>
</dbReference>
<evidence type="ECO:0000313" key="2">
    <source>
        <dbReference type="EMBL" id="GEP29100.1"/>
    </source>
</evidence>
<dbReference type="InterPro" id="IPR000383">
    <property type="entry name" value="Xaa-Pro-like_dom"/>
</dbReference>
<dbReference type="PANTHER" id="PTHR42103">
    <property type="entry name" value="ALPHA/BETA-HYDROLASES SUPERFAMILY PROTEIN"/>
    <property type="match status" value="1"/>
</dbReference>
<dbReference type="GO" id="GO:0016787">
    <property type="term" value="F:hydrolase activity"/>
    <property type="evidence" value="ECO:0007669"/>
    <property type="project" value="InterPro"/>
</dbReference>